<proteinExistence type="predicted"/>
<dbReference type="OrthoDB" id="3801532at2759"/>
<dbReference type="EMBL" id="JABCIY010000007">
    <property type="protein sequence ID" value="KAF7197771.1"/>
    <property type="molecule type" value="Genomic_DNA"/>
</dbReference>
<comment type="caution">
    <text evidence="2">The sequence shown here is derived from an EMBL/GenBank/DDBJ whole genome shotgun (WGS) entry which is preliminary data.</text>
</comment>
<reference evidence="2" key="1">
    <citation type="submission" date="2020-04" db="EMBL/GenBank/DDBJ databases">
        <title>Draft genome resource of the tomato pathogen Pseudocercospora fuligena.</title>
        <authorList>
            <person name="Zaccaron A."/>
        </authorList>
    </citation>
    <scope>NUCLEOTIDE SEQUENCE</scope>
    <source>
        <strain evidence="2">PF001</strain>
    </source>
</reference>
<name>A0A8H6RV85_9PEZI</name>
<dbReference type="AlphaFoldDB" id="A0A8H6RV85"/>
<dbReference type="Proteomes" id="UP000660729">
    <property type="component" value="Unassembled WGS sequence"/>
</dbReference>
<evidence type="ECO:0000313" key="2">
    <source>
        <dbReference type="EMBL" id="KAF7197771.1"/>
    </source>
</evidence>
<evidence type="ECO:0000313" key="3">
    <source>
        <dbReference type="Proteomes" id="UP000660729"/>
    </source>
</evidence>
<evidence type="ECO:0000256" key="1">
    <source>
        <dbReference type="SAM" id="MobiDB-lite"/>
    </source>
</evidence>
<protein>
    <recommendedName>
        <fullName evidence="4">F-box domain-containing protein</fullName>
    </recommendedName>
</protein>
<feature type="region of interest" description="Disordered" evidence="1">
    <location>
        <begin position="250"/>
        <end position="271"/>
    </location>
</feature>
<gene>
    <name evidence="2" type="ORF">HII31_00860</name>
</gene>
<sequence>MTSTTSGGTYFNLLPEIRNMIYTLVLSDQTAQNFGMPVELLPDIARAKRSEVERPRRVHLSRHPYPASCLAILQTCRAINDEACGIFYGNHEFMFRDHLTITPSLFSRDPEPVNVKFEDFLRVTSSARLESIAKIRVIVTGAFLSSRDLARLPNLKNLSIRFQGPKAMKMFRPGSVVRTGEDTSHMRELCKSWTKALPKLEHVSLHLDNCDRSKYDSKEVRWMDVHWWKVQRSIEELEAERRGLLRAQNEKQSQRVTIQSSKSNAERKGCL</sequence>
<dbReference type="PANTHER" id="PTHR38790">
    <property type="entry name" value="2EXR DOMAIN-CONTAINING PROTEIN-RELATED"/>
    <property type="match status" value="1"/>
</dbReference>
<organism evidence="2 3">
    <name type="scientific">Pseudocercospora fuligena</name>
    <dbReference type="NCBI Taxonomy" id="685502"/>
    <lineage>
        <taxon>Eukaryota</taxon>
        <taxon>Fungi</taxon>
        <taxon>Dikarya</taxon>
        <taxon>Ascomycota</taxon>
        <taxon>Pezizomycotina</taxon>
        <taxon>Dothideomycetes</taxon>
        <taxon>Dothideomycetidae</taxon>
        <taxon>Mycosphaerellales</taxon>
        <taxon>Mycosphaerellaceae</taxon>
        <taxon>Pseudocercospora</taxon>
    </lineage>
</organism>
<feature type="compositionally biased region" description="Polar residues" evidence="1">
    <location>
        <begin position="254"/>
        <end position="263"/>
    </location>
</feature>
<keyword evidence="3" id="KW-1185">Reference proteome</keyword>
<accession>A0A8H6RV85</accession>
<evidence type="ECO:0008006" key="4">
    <source>
        <dbReference type="Google" id="ProtNLM"/>
    </source>
</evidence>